<organism evidence="13 14">
    <name type="scientific">Clostridium thermosuccinogenes</name>
    <dbReference type="NCBI Taxonomy" id="84032"/>
    <lineage>
        <taxon>Bacteria</taxon>
        <taxon>Bacillati</taxon>
        <taxon>Bacillota</taxon>
        <taxon>Clostridia</taxon>
        <taxon>Eubacteriales</taxon>
        <taxon>Clostridiaceae</taxon>
        <taxon>Clostridium</taxon>
    </lineage>
</organism>
<evidence type="ECO:0000256" key="8">
    <source>
        <dbReference type="ARBA" id="ARBA00029447"/>
    </source>
</evidence>
<evidence type="ECO:0000259" key="11">
    <source>
        <dbReference type="PROSITE" id="PS50111"/>
    </source>
</evidence>
<dbReference type="InterPro" id="IPR033479">
    <property type="entry name" value="dCache_1"/>
</dbReference>
<keyword evidence="14" id="KW-1185">Reference proteome</keyword>
<dbReference type="Gene3D" id="1.10.287.950">
    <property type="entry name" value="Methyl-accepting chemotaxis protein"/>
    <property type="match status" value="1"/>
</dbReference>
<dbReference type="CDD" id="cd12912">
    <property type="entry name" value="PDC2_MCP_like"/>
    <property type="match status" value="1"/>
</dbReference>
<evidence type="ECO:0000256" key="1">
    <source>
        <dbReference type="ARBA" id="ARBA00004651"/>
    </source>
</evidence>
<feature type="domain" description="HAMP" evidence="12">
    <location>
        <begin position="332"/>
        <end position="387"/>
    </location>
</feature>
<evidence type="ECO:0000256" key="5">
    <source>
        <dbReference type="ARBA" id="ARBA00022989"/>
    </source>
</evidence>
<evidence type="ECO:0000256" key="3">
    <source>
        <dbReference type="ARBA" id="ARBA00022500"/>
    </source>
</evidence>
<keyword evidence="5 10" id="KW-1133">Transmembrane helix</keyword>
<evidence type="ECO:0000256" key="7">
    <source>
        <dbReference type="ARBA" id="ARBA00023224"/>
    </source>
</evidence>
<keyword evidence="3" id="KW-0145">Chemotaxis</keyword>
<sequence length="692" mass="75760">MLKSLRARIIIIVGLLLAFTCSVLGITAYFNAMSILMDDAKFMLTDYTGRFARDIKDQAEHIFKTLELLASDDDIKSIGTYRFDVEYVKKVLEQEVKRNGHKRVAISDINGNAIYQDGTSESFAEKEFFRKALQGEKVVLGPIYEEDSVDIYYAVPIRHGEEIVGVLSVERDGLELSDFLDASAFGGKGTSFILDSDNNIIAHTDRDTVLYHLKNLSSSKSEAISGNPGEEVDATSSASVSRLGLTDDKDVEKFTSLYVTIRDGKEGWGEYIKENVPKYVGYAHIEGLPWTVVLEVDKNVVLFGATELRNIMFVITLIVLVAAFAIASFFAMGLSRPIKEISNKCIEMAGGNFAVSIDEKYCKRKDEVGILARNFNKIHESVSESIKNVKELTLMMNQNVLHTVKSAESLDDFMVKTSDMLSAVSAGMQETAASAQEMGALSQEVENSMRSVEERAEVGAEKALQISRKAVEFRNSFASTQAKAVSMIDEARDKVKEAIEKAEAVKKVNELAKAIIAIADQTNLLALNAAIEAARAGENGKGFAVVAEQIRKLAGESKQMVGDIQNVLAEINPAVDGLIKHSEELLQFVDTGVKADYETMLAAVEGYNRDAQVLSSIIDEFSRVSSQVLSSLKSMVSAVDDVSTATNTGASDIADINRNIAVAVSDTSKVREEMEASKKCIEDLMRAVSVFK</sequence>
<dbReference type="InterPro" id="IPR004089">
    <property type="entry name" value="MCPsignal_dom"/>
</dbReference>
<feature type="domain" description="Methyl-accepting transducer" evidence="11">
    <location>
        <begin position="406"/>
        <end position="643"/>
    </location>
</feature>
<dbReference type="SUPFAM" id="SSF58104">
    <property type="entry name" value="Methyl-accepting chemotaxis protein (MCP) signaling domain"/>
    <property type="match status" value="1"/>
</dbReference>
<dbReference type="Proteomes" id="UP000236151">
    <property type="component" value="Unassembled WGS sequence"/>
</dbReference>
<dbReference type="GO" id="GO:0007165">
    <property type="term" value="P:signal transduction"/>
    <property type="evidence" value="ECO:0007669"/>
    <property type="project" value="UniProtKB-KW"/>
</dbReference>
<proteinExistence type="inferred from homology"/>
<dbReference type="CDD" id="cd06225">
    <property type="entry name" value="HAMP"/>
    <property type="match status" value="1"/>
</dbReference>
<feature type="transmembrane region" description="Helical" evidence="10">
    <location>
        <begin position="311"/>
        <end position="334"/>
    </location>
</feature>
<dbReference type="InterPro" id="IPR003660">
    <property type="entry name" value="HAMP_dom"/>
</dbReference>
<comment type="caution">
    <text evidence="13">The sequence shown here is derived from an EMBL/GenBank/DDBJ whole genome shotgun (WGS) entry which is preliminary data.</text>
</comment>
<dbReference type="PROSITE" id="PS50885">
    <property type="entry name" value="HAMP"/>
    <property type="match status" value="1"/>
</dbReference>
<evidence type="ECO:0008006" key="15">
    <source>
        <dbReference type="Google" id="ProtNLM"/>
    </source>
</evidence>
<evidence type="ECO:0000313" key="14">
    <source>
        <dbReference type="Proteomes" id="UP000236151"/>
    </source>
</evidence>
<evidence type="ECO:0000256" key="6">
    <source>
        <dbReference type="ARBA" id="ARBA00023136"/>
    </source>
</evidence>
<accession>A0A2K2FCE4</accession>
<reference evidence="13 14" key="1">
    <citation type="submission" date="2017-06" db="EMBL/GenBank/DDBJ databases">
        <title>Investigating the central metabolism of Clostridium thermosuccinogenes.</title>
        <authorList>
            <person name="Koendjbiharie J.G."/>
            <person name="van Kranenburg R."/>
        </authorList>
    </citation>
    <scope>NUCLEOTIDE SEQUENCE [LARGE SCALE GENOMIC DNA]</scope>
    <source>
        <strain evidence="13 14">DSM 5806</strain>
    </source>
</reference>
<dbReference type="PANTHER" id="PTHR32089:SF112">
    <property type="entry name" value="LYSOZYME-LIKE PROTEIN-RELATED"/>
    <property type="match status" value="1"/>
</dbReference>
<dbReference type="KEGG" id="cthd:CDO33_14225"/>
<keyword evidence="6 10" id="KW-0472">Membrane</keyword>
<dbReference type="EMBL" id="NIOJ01000049">
    <property type="protein sequence ID" value="PNT96445.1"/>
    <property type="molecule type" value="Genomic_DNA"/>
</dbReference>
<dbReference type="PANTHER" id="PTHR32089">
    <property type="entry name" value="METHYL-ACCEPTING CHEMOTAXIS PROTEIN MCPB"/>
    <property type="match status" value="1"/>
</dbReference>
<comment type="similarity">
    <text evidence="8">Belongs to the methyl-accepting chemotaxis (MCP) protein family.</text>
</comment>
<dbReference type="OrthoDB" id="1062at2"/>
<evidence type="ECO:0000256" key="9">
    <source>
        <dbReference type="PROSITE-ProRule" id="PRU00284"/>
    </source>
</evidence>
<evidence type="ECO:0000313" key="13">
    <source>
        <dbReference type="EMBL" id="PNT96445.1"/>
    </source>
</evidence>
<dbReference type="Pfam" id="PF02743">
    <property type="entry name" value="dCache_1"/>
    <property type="match status" value="1"/>
</dbReference>
<dbReference type="Pfam" id="PF00015">
    <property type="entry name" value="MCPsignal"/>
    <property type="match status" value="1"/>
</dbReference>
<dbReference type="Pfam" id="PF00672">
    <property type="entry name" value="HAMP"/>
    <property type="match status" value="1"/>
</dbReference>
<name>A0A2K2FCE4_9CLOT</name>
<comment type="subcellular location">
    <subcellularLocation>
        <location evidence="1">Cell membrane</location>
        <topology evidence="1">Multi-pass membrane protein</topology>
    </subcellularLocation>
</comment>
<dbReference type="Gene3D" id="3.30.450.20">
    <property type="entry name" value="PAS domain"/>
    <property type="match status" value="1"/>
</dbReference>
<dbReference type="GO" id="GO:0006935">
    <property type="term" value="P:chemotaxis"/>
    <property type="evidence" value="ECO:0007669"/>
    <property type="project" value="UniProtKB-KW"/>
</dbReference>
<gene>
    <name evidence="13" type="ORF">CDQ84_15290</name>
</gene>
<keyword evidence="4 10" id="KW-0812">Transmembrane</keyword>
<evidence type="ECO:0000256" key="4">
    <source>
        <dbReference type="ARBA" id="ARBA00022692"/>
    </source>
</evidence>
<dbReference type="GO" id="GO:0005886">
    <property type="term" value="C:plasma membrane"/>
    <property type="evidence" value="ECO:0007669"/>
    <property type="project" value="UniProtKB-SubCell"/>
</dbReference>
<dbReference type="AlphaFoldDB" id="A0A2K2FCE4"/>
<evidence type="ECO:0000256" key="2">
    <source>
        <dbReference type="ARBA" id="ARBA00022475"/>
    </source>
</evidence>
<evidence type="ECO:0000256" key="10">
    <source>
        <dbReference type="SAM" id="Phobius"/>
    </source>
</evidence>
<keyword evidence="2" id="KW-1003">Cell membrane</keyword>
<evidence type="ECO:0000259" key="12">
    <source>
        <dbReference type="PROSITE" id="PS50885"/>
    </source>
</evidence>
<dbReference type="PROSITE" id="PS50111">
    <property type="entry name" value="CHEMOTAXIS_TRANSDUC_2"/>
    <property type="match status" value="1"/>
</dbReference>
<dbReference type="SMART" id="SM00304">
    <property type="entry name" value="HAMP"/>
    <property type="match status" value="1"/>
</dbReference>
<dbReference type="SMART" id="SM00283">
    <property type="entry name" value="MA"/>
    <property type="match status" value="1"/>
</dbReference>
<dbReference type="Gene3D" id="6.10.340.10">
    <property type="match status" value="1"/>
</dbReference>
<keyword evidence="7 9" id="KW-0807">Transducer</keyword>
<dbReference type="RefSeq" id="WP_103082606.1">
    <property type="nucleotide sequence ID" value="NZ_CP021850.1"/>
</dbReference>
<protein>
    <recommendedName>
        <fullName evidence="15">Methyl-accepting chemotaxis protein</fullName>
    </recommendedName>
</protein>